<dbReference type="KEGG" id="ahb:bsdtb5_32630"/>
<gene>
    <name evidence="2" type="ORF">bsdtb5_32630</name>
</gene>
<accession>A0A7R7IDQ4</accession>
<dbReference type="RefSeq" id="WP_271713055.1">
    <property type="nucleotide sequence ID" value="NZ_AP024169.1"/>
</dbReference>
<organism evidence="2 3">
    <name type="scientific">Anaeromicropila herbilytica</name>
    <dbReference type="NCBI Taxonomy" id="2785025"/>
    <lineage>
        <taxon>Bacteria</taxon>
        <taxon>Bacillati</taxon>
        <taxon>Bacillota</taxon>
        <taxon>Clostridia</taxon>
        <taxon>Lachnospirales</taxon>
        <taxon>Lachnospiraceae</taxon>
        <taxon>Anaeromicropila</taxon>
    </lineage>
</organism>
<proteinExistence type="predicted"/>
<evidence type="ECO:0000313" key="2">
    <source>
        <dbReference type="EMBL" id="BCN31968.1"/>
    </source>
</evidence>
<sequence length="393" mass="43643">MQDLLVKIKQLVVEINTLNEYKKTLEQLHTRVGDVRSGIRSSISFECGIGEQLKQIEDELKRYQIGMNAMKETLKQSINKYQEAEEDIVTQYSPIWKQIYDIMKNGKGNDGFEFFFNAFGQFKDKSFAEALDILRSGLRFETFEVNGVKYIKAITDKTNRELSDSLTNLLGGSTTWTDYLTRTLKNRGIDIYDLRNDVFTRGKNRYFDNVDYKMLGNYMDNLSKSKLNIFGNKLMNGLTFKELTDGFKKADYEGLGKLGKSAKFLGAASTAFDVGSDFVDNFYKDGKWEYSADNTEKFVIDSAVDLGTGAGAVAAGAAIGSFIVPPVGTVVGAASGAAINWAINCEIYDFDGDNQSDSLVDGVKMLAENSVDAVEEGLSNGYNSVCNFVSGIF</sequence>
<dbReference type="Proteomes" id="UP000595897">
    <property type="component" value="Chromosome"/>
</dbReference>
<dbReference type="EMBL" id="AP024169">
    <property type="protein sequence ID" value="BCN31968.1"/>
    <property type="molecule type" value="Genomic_DNA"/>
</dbReference>
<evidence type="ECO:0008006" key="4">
    <source>
        <dbReference type="Google" id="ProtNLM"/>
    </source>
</evidence>
<evidence type="ECO:0000256" key="1">
    <source>
        <dbReference type="SAM" id="Coils"/>
    </source>
</evidence>
<keyword evidence="1" id="KW-0175">Coiled coil</keyword>
<feature type="coiled-coil region" evidence="1">
    <location>
        <begin position="53"/>
        <end position="87"/>
    </location>
</feature>
<name>A0A7R7IDQ4_9FIRM</name>
<protein>
    <recommendedName>
        <fullName evidence="4">LXG domain-containing protein</fullName>
    </recommendedName>
</protein>
<evidence type="ECO:0000313" key="3">
    <source>
        <dbReference type="Proteomes" id="UP000595897"/>
    </source>
</evidence>
<dbReference type="AlphaFoldDB" id="A0A7R7IDQ4"/>
<reference evidence="2 3" key="1">
    <citation type="submission" date="2020-11" db="EMBL/GenBank/DDBJ databases">
        <title>Draft genome sequencing of a Lachnospiraceae strain isolated from anoxic soil subjected to BSD treatment.</title>
        <authorList>
            <person name="Uek A."/>
            <person name="Tonouchi A."/>
        </authorList>
    </citation>
    <scope>NUCLEOTIDE SEQUENCE [LARGE SCALE GENOMIC DNA]</scope>
    <source>
        <strain evidence="2 3">TB5</strain>
    </source>
</reference>
<keyword evidence="3" id="KW-1185">Reference proteome</keyword>